<dbReference type="EC" id="7.6.2.11" evidence="8"/>
<dbReference type="GO" id="GO:0005524">
    <property type="term" value="F:ATP binding"/>
    <property type="evidence" value="ECO:0007669"/>
    <property type="project" value="UniProtKB-KW"/>
</dbReference>
<keyword evidence="2 8" id="KW-0813">Transport</keyword>
<dbReference type="InterPro" id="IPR008995">
    <property type="entry name" value="Mo/tungstate-bd_C_term_dom"/>
</dbReference>
<organism evidence="10">
    <name type="scientific">Trichodesmium erythraeum (strain IMS101)</name>
    <dbReference type="NCBI Taxonomy" id="203124"/>
    <lineage>
        <taxon>Bacteria</taxon>
        <taxon>Bacillati</taxon>
        <taxon>Cyanobacteriota</taxon>
        <taxon>Cyanophyceae</taxon>
        <taxon>Oscillatoriophycideae</taxon>
        <taxon>Oscillatoriales</taxon>
        <taxon>Microcoleaceae</taxon>
        <taxon>Trichodesmium</taxon>
    </lineage>
</organism>
<sequence length="381" mass="43160">MENIAVNLINIGKIFSSQNKKQFIAVNNINLQIKKSEFFSILGPSGCGKTTTLRMIAGFEIPTSGEIYIQDKLMGNSPPFHRPVNTVFQNYALFPHLTVAENIAFGLEMENLPRPEINRRVADSLAQVKLIDMQKFYPRKLSGGQQQRVALARALIKQPAVLLFDEPLGALDLKLRQEMQLELKLMQQRLGMTFIYVTHDQEEALTMSDRIAVMHHGEVLQVGTPVEIYEQPKSRFVAEFIGESNFLTGGIIAHQEDKSMVLIDEDLRLLIPSVNHLPIGTVITLVVRPEKIEIFPPNFTAKYNFSGRIENLVYLGTDTRYVVGLNDKIKIVIRRQNINLFYLNQYSVGEKVKVHIPVENISILPESLSEKERLNLGKFSS</sequence>
<feature type="domain" description="ABC transporter" evidence="9">
    <location>
        <begin position="6"/>
        <end position="241"/>
    </location>
</feature>
<name>Q110T3_TRIEI</name>
<evidence type="ECO:0000256" key="6">
    <source>
        <dbReference type="ARBA" id="ARBA00022967"/>
    </source>
</evidence>
<evidence type="ECO:0000256" key="2">
    <source>
        <dbReference type="ARBA" id="ARBA00022448"/>
    </source>
</evidence>
<dbReference type="RefSeq" id="WP_011612352.1">
    <property type="nucleotide sequence ID" value="NC_008312.1"/>
</dbReference>
<dbReference type="InterPro" id="IPR027417">
    <property type="entry name" value="P-loop_NTPase"/>
</dbReference>
<dbReference type="GO" id="GO:0043190">
    <property type="term" value="C:ATP-binding cassette (ABC) transporter complex"/>
    <property type="evidence" value="ECO:0007669"/>
    <property type="project" value="InterPro"/>
</dbReference>
<dbReference type="PANTHER" id="PTHR42781">
    <property type="entry name" value="SPERMIDINE/PUTRESCINE IMPORT ATP-BINDING PROTEIN POTA"/>
    <property type="match status" value="1"/>
</dbReference>
<evidence type="ECO:0000256" key="7">
    <source>
        <dbReference type="ARBA" id="ARBA00023136"/>
    </source>
</evidence>
<evidence type="ECO:0000256" key="3">
    <source>
        <dbReference type="ARBA" id="ARBA00022475"/>
    </source>
</evidence>
<dbReference type="AlphaFoldDB" id="Q110T3"/>
<dbReference type="SMART" id="SM00382">
    <property type="entry name" value="AAA"/>
    <property type="match status" value="1"/>
</dbReference>
<dbReference type="InterPro" id="IPR003439">
    <property type="entry name" value="ABC_transporter-like_ATP-bd"/>
</dbReference>
<keyword evidence="3 8" id="KW-1003">Cell membrane</keyword>
<dbReference type="eggNOG" id="COG3842">
    <property type="taxonomic scope" value="Bacteria"/>
</dbReference>
<dbReference type="Pfam" id="PF08402">
    <property type="entry name" value="TOBE_2"/>
    <property type="match status" value="1"/>
</dbReference>
<dbReference type="GO" id="GO:0015417">
    <property type="term" value="F:ABC-type polyamine transporter activity"/>
    <property type="evidence" value="ECO:0007669"/>
    <property type="project" value="UniProtKB-EC"/>
</dbReference>
<dbReference type="OrthoDB" id="508245at2"/>
<dbReference type="PROSITE" id="PS00211">
    <property type="entry name" value="ABC_TRANSPORTER_1"/>
    <property type="match status" value="1"/>
</dbReference>
<evidence type="ECO:0000259" key="9">
    <source>
        <dbReference type="PROSITE" id="PS50893"/>
    </source>
</evidence>
<dbReference type="KEGG" id="ter:Tery_2815"/>
<dbReference type="InterPro" id="IPR003593">
    <property type="entry name" value="AAA+_ATPase"/>
</dbReference>
<dbReference type="Gene3D" id="2.40.50.100">
    <property type="match status" value="1"/>
</dbReference>
<dbReference type="GO" id="GO:0016887">
    <property type="term" value="F:ATP hydrolysis activity"/>
    <property type="evidence" value="ECO:0007669"/>
    <property type="project" value="InterPro"/>
</dbReference>
<gene>
    <name evidence="8" type="primary">potA</name>
    <name evidence="10" type="ordered locus">Tery_2815</name>
</gene>
<comment type="subcellular location">
    <subcellularLocation>
        <location evidence="1">Cell inner membrane</location>
        <topology evidence="1">Peripheral membrane protein</topology>
    </subcellularLocation>
</comment>
<evidence type="ECO:0000256" key="5">
    <source>
        <dbReference type="ARBA" id="ARBA00022840"/>
    </source>
</evidence>
<dbReference type="InterPro" id="IPR017871">
    <property type="entry name" value="ABC_transporter-like_CS"/>
</dbReference>
<proteinExistence type="inferred from homology"/>
<dbReference type="Pfam" id="PF00005">
    <property type="entry name" value="ABC_tran"/>
    <property type="match status" value="1"/>
</dbReference>
<keyword evidence="6 8" id="KW-1278">Translocase</keyword>
<dbReference type="PANTHER" id="PTHR42781:SF4">
    <property type="entry name" value="SPERMIDINE_PUTRESCINE IMPORT ATP-BINDING PROTEIN POTA"/>
    <property type="match status" value="1"/>
</dbReference>
<comment type="catalytic activity">
    <reaction evidence="8">
        <text>ATP + H2O + polyamine-[polyamine-binding protein]Side 1 = ADP + phosphate + polyamineSide 2 + [polyamine-binding protein]Side 1.</text>
        <dbReference type="EC" id="7.6.2.11"/>
    </reaction>
</comment>
<dbReference type="NCBIfam" id="TIGR01187">
    <property type="entry name" value="potA"/>
    <property type="match status" value="1"/>
</dbReference>
<dbReference type="Gene3D" id="3.40.50.300">
    <property type="entry name" value="P-loop containing nucleotide triphosphate hydrolases"/>
    <property type="match status" value="1"/>
</dbReference>
<evidence type="ECO:0000256" key="8">
    <source>
        <dbReference type="RuleBase" id="RU364083"/>
    </source>
</evidence>
<reference evidence="10" key="1">
    <citation type="submission" date="2006-06" db="EMBL/GenBank/DDBJ databases">
        <title>Complete sequence of Trichodesmium erythraeum IMS101.</title>
        <authorList>
            <consortium name="US DOE Joint Genome Institute"/>
            <person name="Copeland A."/>
            <person name="Lucas S."/>
            <person name="Lapidus A."/>
            <person name="Barry K."/>
            <person name="Detter J.C."/>
            <person name="Glavina del Rio T."/>
            <person name="Hammon N."/>
            <person name="Israni S."/>
            <person name="Dalin E."/>
            <person name="Tice H."/>
            <person name="Pitluck S."/>
            <person name="Kiss H."/>
            <person name="Munk A.C."/>
            <person name="Brettin T."/>
            <person name="Bruce D."/>
            <person name="Han C."/>
            <person name="Tapia R."/>
            <person name="Gilna P."/>
            <person name="Schmutz J."/>
            <person name="Larimer F."/>
            <person name="Land M."/>
            <person name="Hauser L."/>
            <person name="Kyrpides N."/>
            <person name="Kim E."/>
            <person name="Richardson P."/>
        </authorList>
    </citation>
    <scope>NUCLEOTIDE SEQUENCE [LARGE SCALE GENOMIC DNA]</scope>
    <source>
        <strain evidence="10">IMS101</strain>
    </source>
</reference>
<keyword evidence="4 8" id="KW-0547">Nucleotide-binding</keyword>
<evidence type="ECO:0000256" key="4">
    <source>
        <dbReference type="ARBA" id="ARBA00022741"/>
    </source>
</evidence>
<dbReference type="HOGENOM" id="CLU_000604_1_1_3"/>
<dbReference type="STRING" id="203124.Tery_2815"/>
<dbReference type="EMBL" id="CP000393">
    <property type="protein sequence ID" value="ABG51991.1"/>
    <property type="molecule type" value="Genomic_DNA"/>
</dbReference>
<dbReference type="SUPFAM" id="SSF50331">
    <property type="entry name" value="MOP-like"/>
    <property type="match status" value="1"/>
</dbReference>
<accession>Q110T3</accession>
<comment type="subunit">
    <text evidence="8">The complex is composed of two ATP-binding proteins (PotA), two transmembrane proteins (PotB and PotC) and a solute-binding protein (PotD).</text>
</comment>
<dbReference type="InterPro" id="IPR050093">
    <property type="entry name" value="ABC_SmlMolc_Importer"/>
</dbReference>
<dbReference type="InterPro" id="IPR013611">
    <property type="entry name" value="Transp-assoc_OB_typ2"/>
</dbReference>
<dbReference type="PROSITE" id="PS50893">
    <property type="entry name" value="ABC_TRANSPORTER_2"/>
    <property type="match status" value="1"/>
</dbReference>
<comment type="similarity">
    <text evidence="8">Belongs to the ABC transporter superfamily. Spermidine/putrescine importer (TC 3.A.1.11.1) family.</text>
</comment>
<protein>
    <recommendedName>
        <fullName evidence="8">Spermidine/putrescine import ATP-binding protein PotA</fullName>
        <ecNumber evidence="8">7.6.2.11</ecNumber>
    </recommendedName>
</protein>
<keyword evidence="5 8" id="KW-0067">ATP-binding</keyword>
<dbReference type="SUPFAM" id="SSF52540">
    <property type="entry name" value="P-loop containing nucleoside triphosphate hydrolases"/>
    <property type="match status" value="1"/>
</dbReference>
<dbReference type="FunFam" id="3.40.50.300:FF:000042">
    <property type="entry name" value="Maltose/maltodextrin ABC transporter, ATP-binding protein"/>
    <property type="match status" value="1"/>
</dbReference>
<evidence type="ECO:0000256" key="1">
    <source>
        <dbReference type="ARBA" id="ARBA00004417"/>
    </source>
</evidence>
<keyword evidence="7 8" id="KW-0472">Membrane</keyword>
<dbReference type="InterPro" id="IPR005893">
    <property type="entry name" value="PotA-like"/>
</dbReference>
<evidence type="ECO:0000313" key="10">
    <source>
        <dbReference type="EMBL" id="ABG51991.1"/>
    </source>
</evidence>
<comment type="function">
    <text evidence="8">Part of the ABC transporter complex PotABCD involved in spermidine/putrescine import. Responsible for energy coupling to the transport system.</text>
</comment>